<dbReference type="AlphaFoldDB" id="A0A1F7F248"/>
<comment type="caution">
    <text evidence="2">The sequence shown here is derived from an EMBL/GenBank/DDBJ whole genome shotgun (WGS) entry which is preliminary data.</text>
</comment>
<evidence type="ECO:0000313" key="2">
    <source>
        <dbReference type="EMBL" id="OGK00740.1"/>
    </source>
</evidence>
<dbReference type="Gene3D" id="1.10.400.20">
    <property type="entry name" value="putative tagatose 6-phosphate kinase domain like"/>
    <property type="match status" value="1"/>
</dbReference>
<name>A0A1F7F248_UNCRA</name>
<reference evidence="2 3" key="1">
    <citation type="journal article" date="2016" name="Nat. Commun.">
        <title>Thousands of microbial genomes shed light on interconnected biogeochemical processes in an aquifer system.</title>
        <authorList>
            <person name="Anantharaman K."/>
            <person name="Brown C.T."/>
            <person name="Hug L.A."/>
            <person name="Sharon I."/>
            <person name="Castelle C.J."/>
            <person name="Probst A.J."/>
            <person name="Thomas B.C."/>
            <person name="Singh A."/>
            <person name="Wilkins M.J."/>
            <person name="Karaoz U."/>
            <person name="Brodie E.L."/>
            <person name="Williams K.H."/>
            <person name="Hubbard S.S."/>
            <person name="Banfield J.F."/>
        </authorList>
    </citation>
    <scope>NUCLEOTIDE SEQUENCE [LARGE SCALE GENOMIC DNA]</scope>
</reference>
<gene>
    <name evidence="2" type="ORF">A2519_19935</name>
</gene>
<dbReference type="GO" id="GO:0005975">
    <property type="term" value="P:carbohydrate metabolic process"/>
    <property type="evidence" value="ECO:0007669"/>
    <property type="project" value="InterPro"/>
</dbReference>
<protein>
    <submittedName>
        <fullName evidence="2">Tagatose-bisphosphate aldolase</fullName>
    </submittedName>
</protein>
<dbReference type="Proteomes" id="UP000179243">
    <property type="component" value="Unassembled WGS sequence"/>
</dbReference>
<sequence>MAALHFFREMISAQKAGKPRGVYSICSANRFVVAAAMLFSKRKNLFVCIESTSNQVDQFGGYTGMTPQYFVNYIYAIAGQTGFPRDKIILGGDHLGPNVWQKETEGPAMEKAKALMRDYILAGYTKIHLDASMRLASDPEGPLAEEVIARRAAELCAVCEDTYAGLHLAQPMALPPIYIIGTEVPLPGGAQETEDTLQVTKVEDAQRTIAVAEEVFNALSLHEAWKRVVGLVVQPGVEFGDHTVHGYQREKARALSQFIRERKTLVYEAHSTDYQSRKGLRELVEDQFCILKVGPALTFAMREALFALAHMEEELLVSKKGVTLSHLQEELEKTMTSDPVHWKKHYHGSEEDKKYSRKYSFSDRSRYYWPNADLEKAVGLLIANLEKHPVPLTLLSQYMPGQYKRVRNEALATNPTALIYDRIMEAIDDYAYAVGVSY</sequence>
<dbReference type="GO" id="GO:0005886">
    <property type="term" value="C:plasma membrane"/>
    <property type="evidence" value="ECO:0007669"/>
    <property type="project" value="TreeGrafter"/>
</dbReference>
<dbReference type="GO" id="GO:0009401">
    <property type="term" value="P:phosphoenolpyruvate-dependent sugar phosphotransferase system"/>
    <property type="evidence" value="ECO:0007669"/>
    <property type="project" value="TreeGrafter"/>
</dbReference>
<dbReference type="InterPro" id="IPR012062">
    <property type="entry name" value="GatZ/KbaZ-like"/>
</dbReference>
<comment type="pathway">
    <text evidence="1">Carbohydrate metabolism.</text>
</comment>
<dbReference type="Pfam" id="PF08013">
    <property type="entry name" value="GatZ_KbaZ-like"/>
    <property type="match status" value="1"/>
</dbReference>
<dbReference type="SUPFAM" id="SSF51569">
    <property type="entry name" value="Aldolase"/>
    <property type="match status" value="1"/>
</dbReference>
<organism evidence="2 3">
    <name type="scientific">Candidatus Raymondbacteria bacterium RIFOXYD12_FULL_49_13</name>
    <dbReference type="NCBI Taxonomy" id="1817890"/>
    <lineage>
        <taxon>Bacteria</taxon>
        <taxon>Raymondiibacteriota</taxon>
    </lineage>
</organism>
<evidence type="ECO:0000256" key="1">
    <source>
        <dbReference type="ARBA" id="ARBA00005007"/>
    </source>
</evidence>
<accession>A0A1F7F248</accession>
<dbReference type="InterPro" id="IPR013785">
    <property type="entry name" value="Aldolase_TIM"/>
</dbReference>
<proteinExistence type="predicted"/>
<dbReference type="PANTHER" id="PTHR32502">
    <property type="entry name" value="N-ACETYLGALACTOSAMINE PERMEASE II COMPONENT-RELATED"/>
    <property type="match status" value="1"/>
</dbReference>
<dbReference type="PANTHER" id="PTHR32502:SF2">
    <property type="entry name" value="D-TAGATOSE-1,6-BISPHOSPHATE ALDOLASE SUBUNIT KBAZ"/>
    <property type="match status" value="1"/>
</dbReference>
<dbReference type="InterPro" id="IPR050303">
    <property type="entry name" value="GatZ_KbaZ_carbometab"/>
</dbReference>
<dbReference type="EMBL" id="MFYX01000141">
    <property type="protein sequence ID" value="OGK00740.1"/>
    <property type="molecule type" value="Genomic_DNA"/>
</dbReference>
<dbReference type="PIRSF" id="PIRSF009264">
    <property type="entry name" value="TagBP_ald_AgaZ"/>
    <property type="match status" value="1"/>
</dbReference>
<dbReference type="Gene3D" id="3.20.20.70">
    <property type="entry name" value="Aldolase class I"/>
    <property type="match status" value="1"/>
</dbReference>
<evidence type="ECO:0000313" key="3">
    <source>
        <dbReference type="Proteomes" id="UP000179243"/>
    </source>
</evidence>